<accession>A0ACB8D1J9</accession>
<keyword evidence="2" id="KW-1185">Reference proteome</keyword>
<gene>
    <name evidence="1" type="ORF">HPB49_000127</name>
</gene>
<organism evidence="1 2">
    <name type="scientific">Dermacentor silvarum</name>
    <name type="common">Tick</name>
    <dbReference type="NCBI Taxonomy" id="543639"/>
    <lineage>
        <taxon>Eukaryota</taxon>
        <taxon>Metazoa</taxon>
        <taxon>Ecdysozoa</taxon>
        <taxon>Arthropoda</taxon>
        <taxon>Chelicerata</taxon>
        <taxon>Arachnida</taxon>
        <taxon>Acari</taxon>
        <taxon>Parasitiformes</taxon>
        <taxon>Ixodida</taxon>
        <taxon>Ixodoidea</taxon>
        <taxon>Ixodidae</taxon>
        <taxon>Rhipicephalinae</taxon>
        <taxon>Dermacentor</taxon>
    </lineage>
</organism>
<reference evidence="1" key="1">
    <citation type="submission" date="2020-05" db="EMBL/GenBank/DDBJ databases">
        <title>Large-scale comparative analyses of tick genomes elucidate their genetic diversity and vector capacities.</title>
        <authorList>
            <person name="Jia N."/>
            <person name="Wang J."/>
            <person name="Shi W."/>
            <person name="Du L."/>
            <person name="Sun Y."/>
            <person name="Zhan W."/>
            <person name="Jiang J."/>
            <person name="Wang Q."/>
            <person name="Zhang B."/>
            <person name="Ji P."/>
            <person name="Sakyi L.B."/>
            <person name="Cui X."/>
            <person name="Yuan T."/>
            <person name="Jiang B."/>
            <person name="Yang W."/>
            <person name="Lam T.T.-Y."/>
            <person name="Chang Q."/>
            <person name="Ding S."/>
            <person name="Wang X."/>
            <person name="Zhu J."/>
            <person name="Ruan X."/>
            <person name="Zhao L."/>
            <person name="Wei J."/>
            <person name="Que T."/>
            <person name="Du C."/>
            <person name="Cheng J."/>
            <person name="Dai P."/>
            <person name="Han X."/>
            <person name="Huang E."/>
            <person name="Gao Y."/>
            <person name="Liu J."/>
            <person name="Shao H."/>
            <person name="Ye R."/>
            <person name="Li L."/>
            <person name="Wei W."/>
            <person name="Wang X."/>
            <person name="Wang C."/>
            <person name="Yang T."/>
            <person name="Huo Q."/>
            <person name="Li W."/>
            <person name="Guo W."/>
            <person name="Chen H."/>
            <person name="Zhou L."/>
            <person name="Ni X."/>
            <person name="Tian J."/>
            <person name="Zhou Y."/>
            <person name="Sheng Y."/>
            <person name="Liu T."/>
            <person name="Pan Y."/>
            <person name="Xia L."/>
            <person name="Li J."/>
            <person name="Zhao F."/>
            <person name="Cao W."/>
        </authorList>
    </citation>
    <scope>NUCLEOTIDE SEQUENCE</scope>
    <source>
        <strain evidence="1">Dsil-2018</strain>
    </source>
</reference>
<comment type="caution">
    <text evidence="1">The sequence shown here is derived from an EMBL/GenBank/DDBJ whole genome shotgun (WGS) entry which is preliminary data.</text>
</comment>
<evidence type="ECO:0000313" key="1">
    <source>
        <dbReference type="EMBL" id="KAH7958238.1"/>
    </source>
</evidence>
<proteinExistence type="predicted"/>
<sequence length="548" mass="62139">MLPLTLGSLVGTVLLLAHAGAYITYLEVRLPLQGIRAPRGSVWPEPQLVMPSKLQRHLTPDSFRITTNDAGTPECDVLAKATARYVKLLFFNAMKQEGGAAVPTGKRLDRLDVNVSLLSEQYCHYPRYGDDESYNLTVPVTGDAFLNATTVWGALRGLETFSQLFYQHPGTKEFLVNVTSLRDYPRFFYRGLLVDCVTRFLPVKSLKRNLDAMAYNKFNVFHWFLADGTAWRLRMAAFPNLTTVARLPRHMYQPQDVEDVIEHARLRGIRVIPEIAIASPPKLLRDALPGLVTICQRSDEQHPEAQVPCPKDSAWDVADLSHGPTYDVYAAIFKEIASLFKDEYIHLGSNLHLPTLPSDAPTSMLQLYMDNIVNLTRSLGFKTMVWYDLLSIDMRVPRDAVVQLCRDDDVSSSTIQQLAKAGHQMVFSSKWNLSAFMYGPDWKKFYSYDAVQFHVNRETRDMVIGGEATLWTHIVDATNLIPRVWPRASAMAERLWSSESMTNTDDAAFRLDEQRCRMLNRGIRAQPILNGYCGDQDLDYMDNYPVVD</sequence>
<name>A0ACB8D1J9_DERSI</name>
<dbReference type="Proteomes" id="UP000821865">
    <property type="component" value="Chromosome 3"/>
</dbReference>
<dbReference type="EMBL" id="CM023472">
    <property type="protein sequence ID" value="KAH7958238.1"/>
    <property type="molecule type" value="Genomic_DNA"/>
</dbReference>
<protein>
    <submittedName>
        <fullName evidence="1">Uncharacterized protein</fullName>
    </submittedName>
</protein>
<evidence type="ECO:0000313" key="2">
    <source>
        <dbReference type="Proteomes" id="UP000821865"/>
    </source>
</evidence>